<organism evidence="1 2">
    <name type="scientific">Panicum miliaceum</name>
    <name type="common">Proso millet</name>
    <name type="synonym">Broomcorn millet</name>
    <dbReference type="NCBI Taxonomy" id="4540"/>
    <lineage>
        <taxon>Eukaryota</taxon>
        <taxon>Viridiplantae</taxon>
        <taxon>Streptophyta</taxon>
        <taxon>Embryophyta</taxon>
        <taxon>Tracheophyta</taxon>
        <taxon>Spermatophyta</taxon>
        <taxon>Magnoliopsida</taxon>
        <taxon>Liliopsida</taxon>
        <taxon>Poales</taxon>
        <taxon>Poaceae</taxon>
        <taxon>PACMAD clade</taxon>
        <taxon>Panicoideae</taxon>
        <taxon>Panicodae</taxon>
        <taxon>Paniceae</taxon>
        <taxon>Panicinae</taxon>
        <taxon>Panicum</taxon>
        <taxon>Panicum sect. Panicum</taxon>
    </lineage>
</organism>
<dbReference type="PANTHER" id="PTHR35166">
    <property type="entry name" value="OS05G0193700 PROTEIN-RELATED"/>
    <property type="match status" value="1"/>
</dbReference>
<dbReference type="Proteomes" id="UP000275267">
    <property type="component" value="Unassembled WGS sequence"/>
</dbReference>
<keyword evidence="2" id="KW-1185">Reference proteome</keyword>
<name>A0A3L6PIW5_PANMI</name>
<dbReference type="AlphaFoldDB" id="A0A3L6PIW5"/>
<evidence type="ECO:0000313" key="1">
    <source>
        <dbReference type="EMBL" id="RLM58836.1"/>
    </source>
</evidence>
<gene>
    <name evidence="1" type="ORF">C2845_PM18G11090</name>
</gene>
<sequence length="93" mass="11210">MEERHLMRNMAALFERAGDRLERFQRWVRCELHTKGCVEVDDYFDRRISYCEGYRKLHDAMMRVPGFIYKYNEEDLENQQGARGGLPTHHQSN</sequence>
<dbReference type="EMBL" id="PQIB02000017">
    <property type="protein sequence ID" value="RLM58836.1"/>
    <property type="molecule type" value="Genomic_DNA"/>
</dbReference>
<proteinExistence type="predicted"/>
<evidence type="ECO:0000313" key="2">
    <source>
        <dbReference type="Proteomes" id="UP000275267"/>
    </source>
</evidence>
<comment type="caution">
    <text evidence="1">The sequence shown here is derived from an EMBL/GenBank/DDBJ whole genome shotgun (WGS) entry which is preliminary data.</text>
</comment>
<accession>A0A3L6PIW5</accession>
<reference evidence="2" key="1">
    <citation type="journal article" date="2019" name="Nat. Commun.">
        <title>The genome of broomcorn millet.</title>
        <authorList>
            <person name="Zou C."/>
            <person name="Miki D."/>
            <person name="Li D."/>
            <person name="Tang Q."/>
            <person name="Xiao L."/>
            <person name="Rajput S."/>
            <person name="Deng P."/>
            <person name="Jia W."/>
            <person name="Huang R."/>
            <person name="Zhang M."/>
            <person name="Sun Y."/>
            <person name="Hu J."/>
            <person name="Fu X."/>
            <person name="Schnable P.S."/>
            <person name="Li F."/>
            <person name="Zhang H."/>
            <person name="Feng B."/>
            <person name="Zhu X."/>
            <person name="Liu R."/>
            <person name="Schnable J.C."/>
            <person name="Zhu J.-K."/>
            <person name="Zhang H."/>
        </authorList>
    </citation>
    <scope>NUCLEOTIDE SEQUENCE [LARGE SCALE GENOMIC DNA]</scope>
</reference>
<protein>
    <submittedName>
        <fullName evidence="1">Uncharacterized protein</fullName>
    </submittedName>
</protein>
<dbReference type="PANTHER" id="PTHR35166:SF20">
    <property type="entry name" value="EXPRESSED PROTEIN"/>
    <property type="match status" value="1"/>
</dbReference>